<evidence type="ECO:0000259" key="3">
    <source>
        <dbReference type="Pfam" id="PF08263"/>
    </source>
</evidence>
<gene>
    <name evidence="4" type="ORF">B296_00004724</name>
</gene>
<reference evidence="4 5" key="1">
    <citation type="journal article" date="2014" name="Agronomy (Basel)">
        <title>A Draft Genome Sequence for Ensete ventricosum, the Drought-Tolerant Tree Against Hunger.</title>
        <authorList>
            <person name="Harrison J."/>
            <person name="Moore K.A."/>
            <person name="Paszkiewicz K."/>
            <person name="Jones T."/>
            <person name="Grant M."/>
            <person name="Ambacheew D."/>
            <person name="Muzemil S."/>
            <person name="Studholme D.J."/>
        </authorList>
    </citation>
    <scope>NUCLEOTIDE SEQUENCE [LARGE SCALE GENOMIC DNA]</scope>
</reference>
<dbReference type="EMBL" id="AMZH03003028">
    <property type="protein sequence ID" value="RRT73661.1"/>
    <property type="molecule type" value="Genomic_DNA"/>
</dbReference>
<comment type="caution">
    <text evidence="4">The sequence shown here is derived from an EMBL/GenBank/DDBJ whole genome shotgun (WGS) entry which is preliminary data.</text>
</comment>
<dbReference type="AlphaFoldDB" id="A0A427ABY7"/>
<dbReference type="Pfam" id="PF08263">
    <property type="entry name" value="LRRNT_2"/>
    <property type="match status" value="1"/>
</dbReference>
<dbReference type="Proteomes" id="UP000287651">
    <property type="component" value="Unassembled WGS sequence"/>
</dbReference>
<sequence length="181" mass="20168">MLVSRGRKLRIVTRRYKFRGKHENDRERQINPRTPLENYISPTLPVCRHLHVYTRLQERDELFVLLALGRGEGMVAIWVLLACTWACNPGFVNGDTDGNDGEWVRIPGEPFEVAGLEQIFIKADVNTFLISHAPFAASALYVLFSSLNSASQLTGWKQSGGDPCGESWLGIKCSGSSVTAM</sequence>
<evidence type="ECO:0000256" key="2">
    <source>
        <dbReference type="ARBA" id="ARBA00022737"/>
    </source>
</evidence>
<proteinExistence type="predicted"/>
<protein>
    <recommendedName>
        <fullName evidence="3">Leucine-rich repeat-containing N-terminal plant-type domain-containing protein</fullName>
    </recommendedName>
</protein>
<evidence type="ECO:0000313" key="4">
    <source>
        <dbReference type="EMBL" id="RRT73661.1"/>
    </source>
</evidence>
<accession>A0A427ABY7</accession>
<feature type="domain" description="Leucine-rich repeat-containing N-terminal plant-type" evidence="3">
    <location>
        <begin position="138"/>
        <end position="174"/>
    </location>
</feature>
<evidence type="ECO:0000256" key="1">
    <source>
        <dbReference type="ARBA" id="ARBA00022614"/>
    </source>
</evidence>
<dbReference type="InterPro" id="IPR013210">
    <property type="entry name" value="LRR_N_plant-typ"/>
</dbReference>
<name>A0A427ABY7_ENSVE</name>
<evidence type="ECO:0000313" key="5">
    <source>
        <dbReference type="Proteomes" id="UP000287651"/>
    </source>
</evidence>
<keyword evidence="2" id="KW-0677">Repeat</keyword>
<keyword evidence="1" id="KW-0433">Leucine-rich repeat</keyword>
<organism evidence="4 5">
    <name type="scientific">Ensete ventricosum</name>
    <name type="common">Abyssinian banana</name>
    <name type="synonym">Musa ensete</name>
    <dbReference type="NCBI Taxonomy" id="4639"/>
    <lineage>
        <taxon>Eukaryota</taxon>
        <taxon>Viridiplantae</taxon>
        <taxon>Streptophyta</taxon>
        <taxon>Embryophyta</taxon>
        <taxon>Tracheophyta</taxon>
        <taxon>Spermatophyta</taxon>
        <taxon>Magnoliopsida</taxon>
        <taxon>Liliopsida</taxon>
        <taxon>Zingiberales</taxon>
        <taxon>Musaceae</taxon>
        <taxon>Ensete</taxon>
    </lineage>
</organism>